<dbReference type="PANTHER" id="PTHR41695:SF1">
    <property type="entry name" value="1,4-ALPHA-GLUCAN BRANCHING ENZYME TK1436"/>
    <property type="match status" value="1"/>
</dbReference>
<dbReference type="CDD" id="cd01022">
    <property type="entry name" value="GH57N_like"/>
    <property type="match status" value="1"/>
</dbReference>
<evidence type="ECO:0000256" key="1">
    <source>
        <dbReference type="ARBA" id="ARBA00006821"/>
    </source>
</evidence>
<dbReference type="GO" id="GO:0003844">
    <property type="term" value="F:1,4-alpha-glucan branching enzyme activity"/>
    <property type="evidence" value="ECO:0007669"/>
    <property type="project" value="InterPro"/>
</dbReference>
<dbReference type="STRING" id="383372.Rcas_1501"/>
<evidence type="ECO:0000256" key="5">
    <source>
        <dbReference type="RuleBase" id="RU361196"/>
    </source>
</evidence>
<gene>
    <name evidence="8" type="ordered locus">Rcas_1501</name>
</gene>
<feature type="binding site" evidence="4">
    <location>
        <position position="269"/>
    </location>
    <ligand>
        <name>substrate</name>
    </ligand>
</feature>
<dbReference type="Gene3D" id="3.20.110.10">
    <property type="entry name" value="Glycoside hydrolase 38, N terminal domain"/>
    <property type="match status" value="1"/>
</dbReference>
<dbReference type="CAZy" id="GH57">
    <property type="family name" value="Glycoside Hydrolase Family 57"/>
</dbReference>
<dbReference type="InterPro" id="IPR040042">
    <property type="entry name" value="Branching_enz_MT3115-like"/>
</dbReference>
<name>A7NJC5_ROSCS</name>
<reference evidence="8 9" key="1">
    <citation type="submission" date="2007-08" db="EMBL/GenBank/DDBJ databases">
        <title>Complete sequence of Roseiflexus castenholzii DSM 13941.</title>
        <authorList>
            <consortium name="US DOE Joint Genome Institute"/>
            <person name="Copeland A."/>
            <person name="Lucas S."/>
            <person name="Lapidus A."/>
            <person name="Barry K."/>
            <person name="Glavina del Rio T."/>
            <person name="Dalin E."/>
            <person name="Tice H."/>
            <person name="Pitluck S."/>
            <person name="Thompson L.S."/>
            <person name="Brettin T."/>
            <person name="Bruce D."/>
            <person name="Detter J.C."/>
            <person name="Han C."/>
            <person name="Tapia R."/>
            <person name="Schmutz J."/>
            <person name="Larimer F."/>
            <person name="Land M."/>
            <person name="Hauser L."/>
            <person name="Kyrpides N."/>
            <person name="Mikhailova N."/>
            <person name="Bryant D.A."/>
            <person name="Hanada S."/>
            <person name="Tsukatani Y."/>
            <person name="Richardson P."/>
        </authorList>
    </citation>
    <scope>NUCLEOTIDE SEQUENCE [LARGE SCALE GENOMIC DNA]</scope>
    <source>
        <strain evidence="9">DSM 13941 / HLO8</strain>
    </source>
</reference>
<dbReference type="InterPro" id="IPR028995">
    <property type="entry name" value="Glyco_hydro_57/38_cen_sf"/>
</dbReference>
<dbReference type="PANTHER" id="PTHR41695">
    <property type="entry name" value="1,4-ALPHA-GLUCAN BRANCHING ENZYME RV3031-RELATED"/>
    <property type="match status" value="1"/>
</dbReference>
<dbReference type="RefSeq" id="WP_012120023.1">
    <property type="nucleotide sequence ID" value="NC_009767.1"/>
</dbReference>
<dbReference type="GO" id="GO:0005576">
    <property type="term" value="C:extracellular region"/>
    <property type="evidence" value="ECO:0007669"/>
    <property type="project" value="TreeGrafter"/>
</dbReference>
<dbReference type="InterPro" id="IPR015293">
    <property type="entry name" value="BE_C"/>
</dbReference>
<organism evidence="8 9">
    <name type="scientific">Roseiflexus castenholzii (strain DSM 13941 / HLO8)</name>
    <dbReference type="NCBI Taxonomy" id="383372"/>
    <lineage>
        <taxon>Bacteria</taxon>
        <taxon>Bacillati</taxon>
        <taxon>Chloroflexota</taxon>
        <taxon>Chloroflexia</taxon>
        <taxon>Chloroflexales</taxon>
        <taxon>Roseiflexineae</taxon>
        <taxon>Roseiflexaceae</taxon>
        <taxon>Roseiflexus</taxon>
    </lineage>
</organism>
<dbReference type="Gene3D" id="1.20.1430.10">
    <property type="entry name" value="Families 57/38 glycoside transferase, middle domain"/>
    <property type="match status" value="1"/>
</dbReference>
<proteinExistence type="inferred from homology"/>
<dbReference type="eggNOG" id="COG1543">
    <property type="taxonomic scope" value="Bacteria"/>
</dbReference>
<sequence>MSHDGQHEEGNRSFPGALALILTGHMPYLRAAGRRPDGEDPLHEMIACSIIPTLNVLYDLRERGMRPYVSLAYSPVLLEQLADIVVQKHFVIWMERWLARCEAALRRWQRQRQRHQAYLARFYLDWGQGILHSFTTRYGRNLVAALRELCATGTVEPLGGAATHAYLPLLSRQESVRAQLDIGTLTVTRLLGRRPRGVWLPECGFRPGLEQVLRLNGTRYFIIDPASVAVDACVTHLRPRWVMPRRLIALLRAVDASLQIVSPAIGYVGDPLYLAPRRDRSTHLSIWRNGDSDTVIEPYDPYHAFRRAQEHAIHFAEWAAAELRAFANRHDRPGMLVVPLDAEVLGRRWFEGVAWLRTLLETVLIHRPFALTTPSPYLRAFRPRQSIVLRDGSWGPGGDHSAWNAPAGALLRRALDETEDLVVGVVRRFPDARGDRERALNQAVRELLLAQASDWLLLLGRNDASESHRPWVHLARCRQLCALAERASLDEDDQQTLAAIEEIDNPFPHLNYRILTAETV</sequence>
<keyword evidence="9" id="KW-1185">Reference proteome</keyword>
<evidence type="ECO:0000259" key="6">
    <source>
        <dbReference type="Pfam" id="PF03065"/>
    </source>
</evidence>
<dbReference type="SUPFAM" id="SSF88713">
    <property type="entry name" value="Glycoside hydrolase/deacetylase"/>
    <property type="match status" value="1"/>
</dbReference>
<evidence type="ECO:0000256" key="2">
    <source>
        <dbReference type="ARBA" id="ARBA00023277"/>
    </source>
</evidence>
<dbReference type="InterPro" id="IPR027291">
    <property type="entry name" value="Glyco_hydro_38_N_sf"/>
</dbReference>
<feature type="active site" description="Proton donor" evidence="3">
    <location>
        <position position="341"/>
    </location>
</feature>
<dbReference type="EMBL" id="CP000804">
    <property type="protein sequence ID" value="ABU57595.1"/>
    <property type="molecule type" value="Genomic_DNA"/>
</dbReference>
<dbReference type="HOGENOM" id="CLU_008192_1_0_0"/>
<dbReference type="AlphaFoldDB" id="A7NJC5"/>
<dbReference type="Pfam" id="PF03065">
    <property type="entry name" value="Glyco_hydro_57"/>
    <property type="match status" value="1"/>
</dbReference>
<comment type="similarity">
    <text evidence="1 5">Belongs to the glycosyl hydrolase 57 family.</text>
</comment>
<feature type="domain" description="1,4-alpha-glucan branching enzyme C-terminal" evidence="7">
    <location>
        <begin position="416"/>
        <end position="514"/>
    </location>
</feature>
<feature type="binding site" evidence="4">
    <location>
        <position position="454"/>
    </location>
    <ligand>
        <name>substrate</name>
    </ligand>
</feature>
<feature type="active site" description="Nucleophile" evidence="3">
    <location>
        <position position="202"/>
    </location>
</feature>
<dbReference type="Proteomes" id="UP000000263">
    <property type="component" value="Chromosome"/>
</dbReference>
<evidence type="ECO:0000313" key="8">
    <source>
        <dbReference type="EMBL" id="ABU57595.1"/>
    </source>
</evidence>
<evidence type="ECO:0000256" key="3">
    <source>
        <dbReference type="PIRSR" id="PIRSR640042-1"/>
    </source>
</evidence>
<dbReference type="KEGG" id="rca:Rcas_1501"/>
<feature type="binding site" evidence="4">
    <location>
        <position position="394"/>
    </location>
    <ligand>
        <name>substrate</name>
    </ligand>
</feature>
<feature type="domain" description="Glycoside hydrolase family 57 N-terminal" evidence="6">
    <location>
        <begin position="79"/>
        <end position="385"/>
    </location>
</feature>
<dbReference type="Pfam" id="PF09210">
    <property type="entry name" value="BE_C"/>
    <property type="match status" value="1"/>
</dbReference>
<evidence type="ECO:0000256" key="4">
    <source>
        <dbReference type="PIRSR" id="PIRSR640042-2"/>
    </source>
</evidence>
<protein>
    <recommendedName>
        <fullName evidence="10">Glycoside hydrolase family 57</fullName>
    </recommendedName>
</protein>
<evidence type="ECO:0000259" key="7">
    <source>
        <dbReference type="Pfam" id="PF09210"/>
    </source>
</evidence>
<feature type="binding site" evidence="4">
    <location>
        <position position="252"/>
    </location>
    <ligand>
        <name>substrate</name>
    </ligand>
</feature>
<accession>A7NJC5</accession>
<dbReference type="InterPro" id="IPR011330">
    <property type="entry name" value="Glyco_hydro/deAcase_b/a-brl"/>
</dbReference>
<dbReference type="SUPFAM" id="SSF88688">
    <property type="entry name" value="Families 57/38 glycoside transferase middle domain"/>
    <property type="match status" value="1"/>
</dbReference>
<dbReference type="InterPro" id="IPR037090">
    <property type="entry name" value="57_glycoside_trans_central"/>
</dbReference>
<dbReference type="InterPro" id="IPR004300">
    <property type="entry name" value="Glyco_hydro_57_N"/>
</dbReference>
<keyword evidence="2 5" id="KW-0119">Carbohydrate metabolism</keyword>
<dbReference type="GO" id="GO:0030979">
    <property type="term" value="P:alpha-glucan biosynthetic process"/>
    <property type="evidence" value="ECO:0007669"/>
    <property type="project" value="InterPro"/>
</dbReference>
<evidence type="ECO:0000313" key="9">
    <source>
        <dbReference type="Proteomes" id="UP000000263"/>
    </source>
</evidence>
<evidence type="ECO:0008006" key="10">
    <source>
        <dbReference type="Google" id="ProtNLM"/>
    </source>
</evidence>